<proteinExistence type="predicted"/>
<dbReference type="RefSeq" id="XP_046074941.1">
    <property type="nucleotide sequence ID" value="XM_046212530.1"/>
</dbReference>
<comment type="caution">
    <text evidence="3">The sequence shown here is derived from an EMBL/GenBank/DDBJ whole genome shotgun (WGS) entry which is preliminary data.</text>
</comment>
<dbReference type="GeneID" id="70242817"/>
<gene>
    <name evidence="3" type="ORF">BGW36DRAFT_314034</name>
</gene>
<evidence type="ECO:0000256" key="1">
    <source>
        <dbReference type="SAM" id="MobiDB-lite"/>
    </source>
</evidence>
<dbReference type="Gene3D" id="3.30.870.10">
    <property type="entry name" value="Endonuclease Chain A"/>
    <property type="match status" value="2"/>
</dbReference>
<feature type="region of interest" description="Disordered" evidence="1">
    <location>
        <begin position="1"/>
        <end position="29"/>
    </location>
</feature>
<accession>A0AAD4L0E9</accession>
<dbReference type="PANTHER" id="PTHR21248:SF22">
    <property type="entry name" value="PHOSPHOLIPASE D"/>
    <property type="match status" value="1"/>
</dbReference>
<evidence type="ECO:0000259" key="2">
    <source>
        <dbReference type="PROSITE" id="PS50035"/>
    </source>
</evidence>
<dbReference type="SUPFAM" id="SSF56024">
    <property type="entry name" value="Phospholipase D/nuclease"/>
    <property type="match status" value="2"/>
</dbReference>
<keyword evidence="4" id="KW-1185">Reference proteome</keyword>
<dbReference type="Pfam" id="PF13091">
    <property type="entry name" value="PLDc_2"/>
    <property type="match status" value="1"/>
</dbReference>
<sequence length="640" mass="70910">MISEKLYEFARSDKSVSSELAKNPQDSPGRIAHRLYGHIKHEGVGDAPQPPPQESGHDAYLQRALECGKWGNQRPTDLFLKCYYDALLSLEHRPLAGLVSPSLMGSSGVVPLTIISTLPDINRHTANCIVRAKKEVFLATNFWIHSDASMIITNALRELSRRAGERGERVVVKIIYDRGSLKQLYENHQHVSPAEWTGSKVQLPAPEEIPNIDMEVINYHRPMLGTFHAKLCVIDRKIGLLQSNNVQDNDNLEMMSHLEGPIVDAMYDLLLISWNKHFNPPLPMIGSPAAGSVATLSLQDVPEFIPSKNLDSPSFITLRPEKEVMLESTSKDPHYDSNLYEEAKRVNSQLNPSEGETGRDATARHLNKTTLGNNKVATEYVPTNDGPDISEDDEMVPYILPPQHEAVPMALISREPNGTPHNSNYPVPQNAAWLAAIANAQRSIFIQTPNMNAEPILKALLTAVKRGISVTAYVTLGYNDGGELLPGQNGTNEMVANRLYSSLESDEHKSRLKIYNYIGKDQKVPVHNKWKYRSSHVKLMIVDDAIAIQGNGNLDTQSYYHSTEVNILIDSPVICKAWRDAIERNQNTSKYGLVDSKDGCWHDPDTGAIPEGSIGSDPGRFSWAKGVVGAVQRVRGVGGF</sequence>
<feature type="domain" description="PLD phosphodiesterase" evidence="2">
    <location>
        <begin position="531"/>
        <end position="558"/>
    </location>
</feature>
<protein>
    <submittedName>
        <fullName evidence="3">IQ calmodulin-binding motif protein</fullName>
    </submittedName>
</protein>
<dbReference type="GO" id="GO:0032049">
    <property type="term" value="P:cardiolipin biosynthetic process"/>
    <property type="evidence" value="ECO:0007669"/>
    <property type="project" value="UniProtKB-ARBA"/>
</dbReference>
<dbReference type="CDD" id="cd00138">
    <property type="entry name" value="PLDc_SF"/>
    <property type="match status" value="2"/>
</dbReference>
<dbReference type="PROSITE" id="PS50035">
    <property type="entry name" value="PLD"/>
    <property type="match status" value="1"/>
</dbReference>
<dbReference type="InterPro" id="IPR025202">
    <property type="entry name" value="PLD-like_dom"/>
</dbReference>
<reference evidence="3" key="1">
    <citation type="submission" date="2021-12" db="EMBL/GenBank/DDBJ databases">
        <title>Convergent genome expansion in fungi linked to evolution of root-endophyte symbiosis.</title>
        <authorList>
            <consortium name="DOE Joint Genome Institute"/>
            <person name="Ke Y.-H."/>
            <person name="Bonito G."/>
            <person name="Liao H.-L."/>
            <person name="Looney B."/>
            <person name="Rojas-Flechas A."/>
            <person name="Nash J."/>
            <person name="Hameed K."/>
            <person name="Schadt C."/>
            <person name="Martin F."/>
            <person name="Crous P.W."/>
            <person name="Miettinen O."/>
            <person name="Magnuson J.K."/>
            <person name="Labbe J."/>
            <person name="Jacobson D."/>
            <person name="Doktycz M.J."/>
            <person name="Veneault-Fourrey C."/>
            <person name="Kuo A."/>
            <person name="Mondo S."/>
            <person name="Calhoun S."/>
            <person name="Riley R."/>
            <person name="Ohm R."/>
            <person name="LaButti K."/>
            <person name="Andreopoulos B."/>
            <person name="Pangilinan J."/>
            <person name="Nolan M."/>
            <person name="Tritt A."/>
            <person name="Clum A."/>
            <person name="Lipzen A."/>
            <person name="Daum C."/>
            <person name="Barry K."/>
            <person name="Grigoriev I.V."/>
            <person name="Vilgalys R."/>
        </authorList>
    </citation>
    <scope>NUCLEOTIDE SEQUENCE</scope>
    <source>
        <strain evidence="3">PMI_201</strain>
    </source>
</reference>
<feature type="compositionally biased region" description="Polar residues" evidence="1">
    <location>
        <begin position="17"/>
        <end position="26"/>
    </location>
</feature>
<feature type="compositionally biased region" description="Basic and acidic residues" evidence="1">
    <location>
        <begin position="1"/>
        <end position="16"/>
    </location>
</feature>
<evidence type="ECO:0000313" key="3">
    <source>
        <dbReference type="EMBL" id="KAH8701565.1"/>
    </source>
</evidence>
<evidence type="ECO:0000313" key="4">
    <source>
        <dbReference type="Proteomes" id="UP001201262"/>
    </source>
</evidence>
<dbReference type="InterPro" id="IPR001736">
    <property type="entry name" value="PLipase_D/transphosphatidylase"/>
</dbReference>
<dbReference type="GO" id="GO:0030572">
    <property type="term" value="F:phosphatidyltransferase activity"/>
    <property type="evidence" value="ECO:0007669"/>
    <property type="project" value="UniProtKB-ARBA"/>
</dbReference>
<name>A0AAD4L0E9_9EURO</name>
<dbReference type="PANTHER" id="PTHR21248">
    <property type="entry name" value="CARDIOLIPIN SYNTHASE"/>
    <property type="match status" value="1"/>
</dbReference>
<organism evidence="3 4">
    <name type="scientific">Talaromyces proteolyticus</name>
    <dbReference type="NCBI Taxonomy" id="1131652"/>
    <lineage>
        <taxon>Eukaryota</taxon>
        <taxon>Fungi</taxon>
        <taxon>Dikarya</taxon>
        <taxon>Ascomycota</taxon>
        <taxon>Pezizomycotina</taxon>
        <taxon>Eurotiomycetes</taxon>
        <taxon>Eurotiomycetidae</taxon>
        <taxon>Eurotiales</taxon>
        <taxon>Trichocomaceae</taxon>
        <taxon>Talaromyces</taxon>
        <taxon>Talaromyces sect. Bacilispori</taxon>
    </lineage>
</organism>
<dbReference type="EMBL" id="JAJTJA010000003">
    <property type="protein sequence ID" value="KAH8701565.1"/>
    <property type="molecule type" value="Genomic_DNA"/>
</dbReference>
<dbReference type="AlphaFoldDB" id="A0AAD4L0E9"/>
<dbReference type="Proteomes" id="UP001201262">
    <property type="component" value="Unassembled WGS sequence"/>
</dbReference>